<dbReference type="AlphaFoldDB" id="A0A4V5LST4"/>
<dbReference type="NCBIfam" id="NF001377">
    <property type="entry name" value="PRK00278.2-4"/>
    <property type="match status" value="1"/>
</dbReference>
<keyword evidence="10" id="KW-0175">Coiled coil</keyword>
<dbReference type="CDD" id="cd00331">
    <property type="entry name" value="IGPS"/>
    <property type="match status" value="1"/>
</dbReference>
<feature type="coiled-coil region" evidence="10">
    <location>
        <begin position="7"/>
        <end position="34"/>
    </location>
</feature>
<dbReference type="Gene3D" id="3.20.20.70">
    <property type="entry name" value="Aldolase class I"/>
    <property type="match status" value="1"/>
</dbReference>
<dbReference type="GO" id="GO:0004640">
    <property type="term" value="F:phosphoribosylanthranilate isomerase activity"/>
    <property type="evidence" value="ECO:0007669"/>
    <property type="project" value="TreeGrafter"/>
</dbReference>
<feature type="domain" description="Indole-3-glycerol phosphate synthase" evidence="11">
    <location>
        <begin position="3"/>
        <end position="257"/>
    </location>
</feature>
<dbReference type="FunFam" id="3.20.20.70:FF:000024">
    <property type="entry name" value="Indole-3-glycerol phosphate synthase"/>
    <property type="match status" value="1"/>
</dbReference>
<dbReference type="GO" id="GO:0000162">
    <property type="term" value="P:L-tryptophan biosynthetic process"/>
    <property type="evidence" value="ECO:0007669"/>
    <property type="project" value="UniProtKB-UniRule"/>
</dbReference>
<proteinExistence type="inferred from homology"/>
<reference evidence="12 13" key="1">
    <citation type="submission" date="2019-04" db="EMBL/GenBank/DDBJ databases">
        <title>Cohnella sp. nov., isolated from soil.</title>
        <authorList>
            <person name="Kim W."/>
        </authorList>
    </citation>
    <scope>NUCLEOTIDE SEQUENCE [LARGE SCALE GENOMIC DNA]</scope>
    <source>
        <strain evidence="12 13">CAU 1483</strain>
    </source>
</reference>
<keyword evidence="4 9" id="KW-0028">Amino-acid biosynthesis</keyword>
<dbReference type="NCBIfam" id="NF001373">
    <property type="entry name" value="PRK00278.1-6"/>
    <property type="match status" value="1"/>
</dbReference>
<dbReference type="InterPro" id="IPR045186">
    <property type="entry name" value="Indole-3-glycerol_P_synth"/>
</dbReference>
<evidence type="ECO:0000256" key="3">
    <source>
        <dbReference type="ARBA" id="ARBA00008737"/>
    </source>
</evidence>
<evidence type="ECO:0000256" key="9">
    <source>
        <dbReference type="HAMAP-Rule" id="MF_00134"/>
    </source>
</evidence>
<dbReference type="InterPro" id="IPR011060">
    <property type="entry name" value="RibuloseP-bd_barrel"/>
</dbReference>
<dbReference type="InterPro" id="IPR013785">
    <property type="entry name" value="Aldolase_TIM"/>
</dbReference>
<organism evidence="12 13">
    <name type="scientific">Cohnella pontilimi</name>
    <dbReference type="NCBI Taxonomy" id="2564100"/>
    <lineage>
        <taxon>Bacteria</taxon>
        <taxon>Bacillati</taxon>
        <taxon>Bacillota</taxon>
        <taxon>Bacilli</taxon>
        <taxon>Bacillales</taxon>
        <taxon>Paenibacillaceae</taxon>
        <taxon>Cohnella</taxon>
    </lineage>
</organism>
<dbReference type="PANTHER" id="PTHR22854:SF2">
    <property type="entry name" value="INDOLE-3-GLYCEROL-PHOSPHATE SYNTHASE"/>
    <property type="match status" value="1"/>
</dbReference>
<dbReference type="Pfam" id="PF00218">
    <property type="entry name" value="IGPS"/>
    <property type="match status" value="1"/>
</dbReference>
<name>A0A4V5LST4_9BACL</name>
<dbReference type="HAMAP" id="MF_00134_B">
    <property type="entry name" value="IGPS_B"/>
    <property type="match status" value="1"/>
</dbReference>
<dbReference type="PROSITE" id="PS00614">
    <property type="entry name" value="IGPS"/>
    <property type="match status" value="1"/>
</dbReference>
<keyword evidence="6 9" id="KW-0822">Tryptophan biosynthesis</keyword>
<dbReference type="SUPFAM" id="SSF51366">
    <property type="entry name" value="Ribulose-phoshate binding barrel"/>
    <property type="match status" value="1"/>
</dbReference>
<dbReference type="Proteomes" id="UP000309673">
    <property type="component" value="Unassembled WGS sequence"/>
</dbReference>
<dbReference type="InterPro" id="IPR013798">
    <property type="entry name" value="Indole-3-glycerol_P_synth_dom"/>
</dbReference>
<evidence type="ECO:0000256" key="10">
    <source>
        <dbReference type="SAM" id="Coils"/>
    </source>
</evidence>
<evidence type="ECO:0000256" key="7">
    <source>
        <dbReference type="ARBA" id="ARBA00023141"/>
    </source>
</evidence>
<accession>A0A4V5LST4</accession>
<evidence type="ECO:0000256" key="8">
    <source>
        <dbReference type="ARBA" id="ARBA00023239"/>
    </source>
</evidence>
<evidence type="ECO:0000256" key="6">
    <source>
        <dbReference type="ARBA" id="ARBA00022822"/>
    </source>
</evidence>
<evidence type="ECO:0000256" key="5">
    <source>
        <dbReference type="ARBA" id="ARBA00022793"/>
    </source>
</evidence>
<keyword evidence="5 9" id="KW-0210">Decarboxylase</keyword>
<dbReference type="RefSeq" id="WP_136776148.1">
    <property type="nucleotide sequence ID" value="NZ_SUPK01000001.1"/>
</dbReference>
<evidence type="ECO:0000256" key="2">
    <source>
        <dbReference type="ARBA" id="ARBA00004696"/>
    </source>
</evidence>
<evidence type="ECO:0000259" key="11">
    <source>
        <dbReference type="Pfam" id="PF00218"/>
    </source>
</evidence>
<evidence type="ECO:0000256" key="4">
    <source>
        <dbReference type="ARBA" id="ARBA00022605"/>
    </source>
</evidence>
<keyword evidence="13" id="KW-1185">Reference proteome</keyword>
<gene>
    <name evidence="9 12" type="primary">trpC</name>
    <name evidence="12" type="ORF">E5161_02850</name>
</gene>
<dbReference type="EMBL" id="SUPK01000001">
    <property type="protein sequence ID" value="TJY44339.1"/>
    <property type="molecule type" value="Genomic_DNA"/>
</dbReference>
<sequence>MFLDRIVATKRQEMEVLRRELQVAEAEKAISQLAPCRGFEKALRSRRRPVGLIAEVKKASPSKGLIRADFDPVSLARSYELAGTDCISVLTDAQYFQGSNTYLKQVRDSVSVPLLRKDFMIDELQIYEARLIGADAVLLIAAILTPAQLRSFHDLACALGLDVLVEVHNRPELETVLEIGTATLIGVNNRNLHTFETDLNVTRELIGLMPKGVTAVSESAISSPDDIAFVREAGAQAVLVGEHFMRQPDPGEAVERLLGPVSAAKEGSAR</sequence>
<evidence type="ECO:0000313" key="12">
    <source>
        <dbReference type="EMBL" id="TJY44339.1"/>
    </source>
</evidence>
<comment type="catalytic activity">
    <reaction evidence="1 9">
        <text>1-(2-carboxyphenylamino)-1-deoxy-D-ribulose 5-phosphate + H(+) = (1S,2R)-1-C-(indol-3-yl)glycerol 3-phosphate + CO2 + H2O</text>
        <dbReference type="Rhea" id="RHEA:23476"/>
        <dbReference type="ChEBI" id="CHEBI:15377"/>
        <dbReference type="ChEBI" id="CHEBI:15378"/>
        <dbReference type="ChEBI" id="CHEBI:16526"/>
        <dbReference type="ChEBI" id="CHEBI:58613"/>
        <dbReference type="ChEBI" id="CHEBI:58866"/>
        <dbReference type="EC" id="4.1.1.48"/>
    </reaction>
</comment>
<dbReference type="InterPro" id="IPR001468">
    <property type="entry name" value="Indole-3-GlycerolPSynthase_CS"/>
</dbReference>
<dbReference type="PANTHER" id="PTHR22854">
    <property type="entry name" value="TRYPTOPHAN BIOSYNTHESIS PROTEIN"/>
    <property type="match status" value="1"/>
</dbReference>
<dbReference type="UniPathway" id="UPA00035">
    <property type="reaction ID" value="UER00043"/>
</dbReference>
<dbReference type="OrthoDB" id="9804217at2"/>
<dbReference type="GO" id="GO:0004425">
    <property type="term" value="F:indole-3-glycerol-phosphate synthase activity"/>
    <property type="evidence" value="ECO:0007669"/>
    <property type="project" value="UniProtKB-UniRule"/>
</dbReference>
<comment type="similarity">
    <text evidence="3 9">Belongs to the TrpC family.</text>
</comment>
<evidence type="ECO:0000313" key="13">
    <source>
        <dbReference type="Proteomes" id="UP000309673"/>
    </source>
</evidence>
<evidence type="ECO:0000256" key="1">
    <source>
        <dbReference type="ARBA" id="ARBA00001633"/>
    </source>
</evidence>
<keyword evidence="8 9" id="KW-0456">Lyase</keyword>
<comment type="caution">
    <text evidence="12">The sequence shown here is derived from an EMBL/GenBank/DDBJ whole genome shotgun (WGS) entry which is preliminary data.</text>
</comment>
<comment type="pathway">
    <text evidence="2 9">Amino-acid biosynthesis; L-tryptophan biosynthesis; L-tryptophan from chorismate: step 4/5.</text>
</comment>
<dbReference type="EC" id="4.1.1.48" evidence="9"/>
<keyword evidence="7 9" id="KW-0057">Aromatic amino acid biosynthesis</keyword>
<protein>
    <recommendedName>
        <fullName evidence="9">Indole-3-glycerol phosphate synthase</fullName>
        <shortName evidence="9">IGPS</shortName>
        <ecNumber evidence="9">4.1.1.48</ecNumber>
    </recommendedName>
</protein>